<dbReference type="InterPro" id="IPR051799">
    <property type="entry name" value="NADH_flavin_oxidoreductase"/>
</dbReference>
<evidence type="ECO:0000256" key="2">
    <source>
        <dbReference type="ARBA" id="ARBA00023002"/>
    </source>
</evidence>
<keyword evidence="5" id="KW-1185">Reference proteome</keyword>
<evidence type="ECO:0000313" key="4">
    <source>
        <dbReference type="EMBL" id="MBB6056209.1"/>
    </source>
</evidence>
<dbReference type="PANTHER" id="PTHR43656:SF2">
    <property type="entry name" value="BINDING OXIDOREDUCTASE, PUTATIVE (AFU_ORTHOLOGUE AFUA_2G08260)-RELATED"/>
    <property type="match status" value="1"/>
</dbReference>
<sequence>MGKLFSKFIFKNGVELKNPVCMAPMTTYSGGKDKFLSQEELSYYIERSKDVGMVITACAAVQSNGYGFVNPFSIEDDSNFEKYSQFAQAIKKNGAKAILQLFHAGRMGLREVLDDKPLICPSAIPAARPEAETPDEMTVDEINLLIKNFGRAVDLAINAGFDGVELHGANTFMIQQFFSPHSNQRTDAWGGSLNNRIKFPLAVLAEAKKISKENNRSNFIIGYRISLEELEKPGLTLNDSLYLINQLIEQSVDYIHISLKKGYNQCSLIDTNNLEPIGRAVINAVNKRVPVIGVSNIFTKEDAIDALAFGYDLIAIGRAMIINPRWLNFLENNEPVKRRISVSEARDIGIPDGLINMIKQVQSWSGLLTD</sequence>
<comment type="caution">
    <text evidence="4">The sequence shown here is derived from an EMBL/GenBank/DDBJ whole genome shotgun (WGS) entry which is preliminary data.</text>
</comment>
<dbReference type="SUPFAM" id="SSF51395">
    <property type="entry name" value="FMN-linked oxidoreductases"/>
    <property type="match status" value="1"/>
</dbReference>
<dbReference type="GO" id="GO:0010181">
    <property type="term" value="F:FMN binding"/>
    <property type="evidence" value="ECO:0007669"/>
    <property type="project" value="InterPro"/>
</dbReference>
<dbReference type="Gene3D" id="3.20.20.70">
    <property type="entry name" value="Aldolase class I"/>
    <property type="match status" value="1"/>
</dbReference>
<dbReference type="InterPro" id="IPR001155">
    <property type="entry name" value="OxRdtase_FMN_N"/>
</dbReference>
<keyword evidence="1" id="KW-0285">Flavoprotein</keyword>
<dbReference type="GO" id="GO:0016491">
    <property type="term" value="F:oxidoreductase activity"/>
    <property type="evidence" value="ECO:0007669"/>
    <property type="project" value="UniProtKB-KW"/>
</dbReference>
<organism evidence="4 5">
    <name type="scientific">Tolumonas osonensis</name>
    <dbReference type="NCBI Taxonomy" id="675874"/>
    <lineage>
        <taxon>Bacteria</taxon>
        <taxon>Pseudomonadati</taxon>
        <taxon>Pseudomonadota</taxon>
        <taxon>Gammaproteobacteria</taxon>
        <taxon>Aeromonadales</taxon>
        <taxon>Aeromonadaceae</taxon>
        <taxon>Tolumonas</taxon>
    </lineage>
</organism>
<reference evidence="4 5" key="1">
    <citation type="submission" date="2020-08" db="EMBL/GenBank/DDBJ databases">
        <title>Genomic Encyclopedia of Type Strains, Phase IV (KMG-IV): sequencing the most valuable type-strain genomes for metagenomic binning, comparative biology and taxonomic classification.</title>
        <authorList>
            <person name="Goeker M."/>
        </authorList>
    </citation>
    <scope>NUCLEOTIDE SEQUENCE [LARGE SCALE GENOMIC DNA]</scope>
    <source>
        <strain evidence="4 5">DSM 22975</strain>
    </source>
</reference>
<dbReference type="EMBL" id="JACHGR010000007">
    <property type="protein sequence ID" value="MBB6056209.1"/>
    <property type="molecule type" value="Genomic_DNA"/>
</dbReference>
<dbReference type="InterPro" id="IPR013785">
    <property type="entry name" value="Aldolase_TIM"/>
</dbReference>
<dbReference type="Pfam" id="PF00724">
    <property type="entry name" value="Oxidored_FMN"/>
    <property type="match status" value="1"/>
</dbReference>
<name>A0A841GE59_9GAMM</name>
<dbReference type="CDD" id="cd04735">
    <property type="entry name" value="OYE_like_4_FMN"/>
    <property type="match status" value="1"/>
</dbReference>
<accession>A0A841GE59</accession>
<gene>
    <name evidence="4" type="ORF">HNR75_002141</name>
</gene>
<evidence type="ECO:0000313" key="5">
    <source>
        <dbReference type="Proteomes" id="UP000585721"/>
    </source>
</evidence>
<protein>
    <submittedName>
        <fullName evidence="4">2,4-dienoyl-CoA reductase-like NADH-dependent reductase (Old Yellow Enzyme family)</fullName>
    </submittedName>
</protein>
<feature type="domain" description="NADH:flavin oxidoreductase/NADH oxidase N-terminal" evidence="3">
    <location>
        <begin position="3"/>
        <end position="333"/>
    </location>
</feature>
<dbReference type="Proteomes" id="UP000585721">
    <property type="component" value="Unassembled WGS sequence"/>
</dbReference>
<proteinExistence type="predicted"/>
<dbReference type="AlphaFoldDB" id="A0A841GE59"/>
<evidence type="ECO:0000256" key="1">
    <source>
        <dbReference type="ARBA" id="ARBA00022630"/>
    </source>
</evidence>
<dbReference type="RefSeq" id="WP_188026937.1">
    <property type="nucleotide sequence ID" value="NZ_JACHGR010000007.1"/>
</dbReference>
<keyword evidence="2" id="KW-0560">Oxidoreductase</keyword>
<dbReference type="PANTHER" id="PTHR43656">
    <property type="entry name" value="BINDING OXIDOREDUCTASE, PUTATIVE (AFU_ORTHOLOGUE AFUA_2G08260)-RELATED"/>
    <property type="match status" value="1"/>
</dbReference>
<evidence type="ECO:0000259" key="3">
    <source>
        <dbReference type="Pfam" id="PF00724"/>
    </source>
</evidence>